<keyword evidence="2" id="KW-1185">Reference proteome</keyword>
<evidence type="ECO:0000313" key="2">
    <source>
        <dbReference type="Proteomes" id="UP001153076"/>
    </source>
</evidence>
<dbReference type="EMBL" id="JAKOGI010000336">
    <property type="protein sequence ID" value="KAJ8436658.1"/>
    <property type="molecule type" value="Genomic_DNA"/>
</dbReference>
<evidence type="ECO:0000313" key="1">
    <source>
        <dbReference type="EMBL" id="KAJ8436658.1"/>
    </source>
</evidence>
<dbReference type="AlphaFoldDB" id="A0A9Q1K4K8"/>
<name>A0A9Q1K4K8_9CARY</name>
<dbReference type="OrthoDB" id="1751727at2759"/>
<sequence>MLKKLQPMGRSRKRRNVLKYYEFHERNTIEGDTLRASSMQRARLRYVVMTAKKGMPIQIPTMTFSEADNHAFINPHDDPLVIELKVFREKVKLRSLEVNLSTVDIPIGYSLHDDQRMICECYLVSIKPLVEQKGHLQVVFPNAKAKKPRLKSPNIAEALTICTIIMEDQ</sequence>
<protein>
    <submittedName>
        <fullName evidence="1">Uncharacterized protein</fullName>
    </submittedName>
</protein>
<reference evidence="1" key="1">
    <citation type="submission" date="2022-04" db="EMBL/GenBank/DDBJ databases">
        <title>Carnegiea gigantea Genome sequencing and assembly v2.</title>
        <authorList>
            <person name="Copetti D."/>
            <person name="Sanderson M.J."/>
            <person name="Burquez A."/>
            <person name="Wojciechowski M.F."/>
        </authorList>
    </citation>
    <scope>NUCLEOTIDE SEQUENCE</scope>
    <source>
        <strain evidence="1">SGP5-SGP5p</strain>
        <tissue evidence="1">Aerial part</tissue>
    </source>
</reference>
<comment type="caution">
    <text evidence="1">The sequence shown here is derived from an EMBL/GenBank/DDBJ whole genome shotgun (WGS) entry which is preliminary data.</text>
</comment>
<organism evidence="1 2">
    <name type="scientific">Carnegiea gigantea</name>
    <dbReference type="NCBI Taxonomy" id="171969"/>
    <lineage>
        <taxon>Eukaryota</taxon>
        <taxon>Viridiplantae</taxon>
        <taxon>Streptophyta</taxon>
        <taxon>Embryophyta</taxon>
        <taxon>Tracheophyta</taxon>
        <taxon>Spermatophyta</taxon>
        <taxon>Magnoliopsida</taxon>
        <taxon>eudicotyledons</taxon>
        <taxon>Gunneridae</taxon>
        <taxon>Pentapetalae</taxon>
        <taxon>Caryophyllales</taxon>
        <taxon>Cactineae</taxon>
        <taxon>Cactaceae</taxon>
        <taxon>Cactoideae</taxon>
        <taxon>Echinocereeae</taxon>
        <taxon>Carnegiea</taxon>
    </lineage>
</organism>
<proteinExistence type="predicted"/>
<gene>
    <name evidence="1" type="ORF">Cgig2_003037</name>
</gene>
<accession>A0A9Q1K4K8</accession>
<dbReference type="Proteomes" id="UP001153076">
    <property type="component" value="Unassembled WGS sequence"/>
</dbReference>